<reference evidence="7 8" key="1">
    <citation type="journal article" date="2013" name="Stand. Genomic Sci.">
        <title>Genomic Encyclopedia of Type Strains, Phase I: The one thousand microbial genomes (KMG-I) project.</title>
        <authorList>
            <person name="Kyrpides N.C."/>
            <person name="Woyke T."/>
            <person name="Eisen J.A."/>
            <person name="Garrity G."/>
            <person name="Lilburn T.G."/>
            <person name="Beck B.J."/>
            <person name="Whitman W.B."/>
            <person name="Hugenholtz P."/>
            <person name="Klenk H.P."/>
        </authorList>
    </citation>
    <scope>NUCLEOTIDE SEQUENCE [LARGE SCALE GENOMIC DNA]</scope>
    <source>
        <strain evidence="7 8">DSM 45044</strain>
    </source>
</reference>
<evidence type="ECO:0000256" key="3">
    <source>
        <dbReference type="ARBA" id="ARBA00022989"/>
    </source>
</evidence>
<comment type="caution">
    <text evidence="7">The sequence shown here is derived from an EMBL/GenBank/DDBJ whole genome shotgun (WGS) entry which is preliminary data.</text>
</comment>
<evidence type="ECO:0000256" key="4">
    <source>
        <dbReference type="ARBA" id="ARBA00023136"/>
    </source>
</evidence>
<dbReference type="EMBL" id="VLLL01000005">
    <property type="protein sequence ID" value="TWJ15509.1"/>
    <property type="molecule type" value="Genomic_DNA"/>
</dbReference>
<accession>A0A562VCA3</accession>
<evidence type="ECO:0000256" key="5">
    <source>
        <dbReference type="SAM" id="MobiDB-lite"/>
    </source>
</evidence>
<keyword evidence="2 6" id="KW-0812">Transmembrane</keyword>
<feature type="transmembrane region" description="Helical" evidence="6">
    <location>
        <begin position="141"/>
        <end position="167"/>
    </location>
</feature>
<organism evidence="7 8">
    <name type="scientific">Stackebrandtia albiflava</name>
    <dbReference type="NCBI Taxonomy" id="406432"/>
    <lineage>
        <taxon>Bacteria</taxon>
        <taxon>Bacillati</taxon>
        <taxon>Actinomycetota</taxon>
        <taxon>Actinomycetes</taxon>
        <taxon>Glycomycetales</taxon>
        <taxon>Glycomycetaceae</taxon>
        <taxon>Stackebrandtia</taxon>
    </lineage>
</organism>
<feature type="transmembrane region" description="Helical" evidence="6">
    <location>
        <begin position="69"/>
        <end position="88"/>
    </location>
</feature>
<gene>
    <name evidence="7" type="ORF">LX16_1220</name>
</gene>
<dbReference type="InterPro" id="IPR019109">
    <property type="entry name" value="MamF_MmsF"/>
</dbReference>
<comment type="subcellular location">
    <subcellularLocation>
        <location evidence="1">Membrane</location>
        <topology evidence="1">Multi-pass membrane protein</topology>
    </subcellularLocation>
</comment>
<name>A0A562VCA3_9ACTN</name>
<dbReference type="Proteomes" id="UP000321617">
    <property type="component" value="Unassembled WGS sequence"/>
</dbReference>
<evidence type="ECO:0008006" key="9">
    <source>
        <dbReference type="Google" id="ProtNLM"/>
    </source>
</evidence>
<sequence>MKDVTYPHHHYDSSPPDPGSYGQYQGYPDGGYIPPGYPPPGHPPYGAYQQPGYGGITPQELSDAATANYLGLACLLSPAFGWIGALVYRNNAGERSQFVRSSATNALNFHLSILVYLVAGFIGMCAVSVILGVLTPDGVGFLVWFLVVPLVLGLLIWQIVASCVGAAHANRGEVFRYPGAIRMVKN</sequence>
<keyword evidence="3 6" id="KW-1133">Transmembrane helix</keyword>
<evidence type="ECO:0000256" key="2">
    <source>
        <dbReference type="ARBA" id="ARBA00022692"/>
    </source>
</evidence>
<evidence type="ECO:0000256" key="1">
    <source>
        <dbReference type="ARBA" id="ARBA00004141"/>
    </source>
</evidence>
<feature type="region of interest" description="Disordered" evidence="5">
    <location>
        <begin position="1"/>
        <end position="25"/>
    </location>
</feature>
<dbReference type="AlphaFoldDB" id="A0A562VCA3"/>
<proteinExistence type="predicted"/>
<feature type="transmembrane region" description="Helical" evidence="6">
    <location>
        <begin position="109"/>
        <end position="135"/>
    </location>
</feature>
<evidence type="ECO:0000256" key="6">
    <source>
        <dbReference type="SAM" id="Phobius"/>
    </source>
</evidence>
<protein>
    <recommendedName>
        <fullName evidence="9">Tic20 family protein</fullName>
    </recommendedName>
</protein>
<evidence type="ECO:0000313" key="8">
    <source>
        <dbReference type="Proteomes" id="UP000321617"/>
    </source>
</evidence>
<feature type="compositionally biased region" description="Basic and acidic residues" evidence="5">
    <location>
        <begin position="1"/>
        <end position="12"/>
    </location>
</feature>
<dbReference type="Pfam" id="PF09685">
    <property type="entry name" value="MamF_MmsF"/>
    <property type="match status" value="1"/>
</dbReference>
<keyword evidence="4 6" id="KW-0472">Membrane</keyword>
<keyword evidence="8" id="KW-1185">Reference proteome</keyword>
<evidence type="ECO:0000313" key="7">
    <source>
        <dbReference type="EMBL" id="TWJ15509.1"/>
    </source>
</evidence>